<dbReference type="InterPro" id="IPR018030">
    <property type="entry name" value="Fimbrial_membr_usher_CS"/>
</dbReference>
<evidence type="ECO:0000256" key="9">
    <source>
        <dbReference type="RuleBase" id="RU003884"/>
    </source>
</evidence>
<dbReference type="Gene3D" id="3.10.20.410">
    <property type="match status" value="1"/>
</dbReference>
<dbReference type="InterPro" id="IPR000015">
    <property type="entry name" value="Fimb_usher"/>
</dbReference>
<dbReference type="PROSITE" id="PS51257">
    <property type="entry name" value="PROKAR_LIPOPROTEIN"/>
    <property type="match status" value="1"/>
</dbReference>
<keyword evidence="14" id="KW-1185">Reference proteome</keyword>
<keyword evidence="8 9" id="KW-0998">Cell outer membrane</keyword>
<keyword evidence="3 9" id="KW-0813">Transport</keyword>
<organism evidence="13 14">
    <name type="scientific">Achromobacter pestifer</name>
    <dbReference type="NCBI Taxonomy" id="1353889"/>
    <lineage>
        <taxon>Bacteria</taxon>
        <taxon>Pseudomonadati</taxon>
        <taxon>Pseudomonadota</taxon>
        <taxon>Betaproteobacteria</taxon>
        <taxon>Burkholderiales</taxon>
        <taxon>Alcaligenaceae</taxon>
        <taxon>Achromobacter</taxon>
    </lineage>
</organism>
<dbReference type="GO" id="GO:0009297">
    <property type="term" value="P:pilus assembly"/>
    <property type="evidence" value="ECO:0007669"/>
    <property type="project" value="InterPro"/>
</dbReference>
<feature type="signal peptide" evidence="10">
    <location>
        <begin position="1"/>
        <end position="21"/>
    </location>
</feature>
<name>A0A6S6ZD71_9BURK</name>
<dbReference type="PANTHER" id="PTHR30451:SF10">
    <property type="entry name" value="OUTER MEMBRANE USHER PROTEIN YFCU-RELATED"/>
    <property type="match status" value="1"/>
</dbReference>
<evidence type="ECO:0000256" key="4">
    <source>
        <dbReference type="ARBA" id="ARBA00022452"/>
    </source>
</evidence>
<dbReference type="Gene3D" id="2.60.40.3110">
    <property type="match status" value="1"/>
</dbReference>
<dbReference type="SUPFAM" id="SSF141729">
    <property type="entry name" value="FimD N-terminal domain-like"/>
    <property type="match status" value="1"/>
</dbReference>
<dbReference type="RefSeq" id="WP_175174316.1">
    <property type="nucleotide sequence ID" value="NZ_CADIJX010000002.1"/>
</dbReference>
<feature type="chain" id="PRO_5028937652" evidence="10">
    <location>
        <begin position="22"/>
        <end position="822"/>
    </location>
</feature>
<evidence type="ECO:0000256" key="2">
    <source>
        <dbReference type="ARBA" id="ARBA00008064"/>
    </source>
</evidence>
<dbReference type="AlphaFoldDB" id="A0A6S6ZD71"/>
<evidence type="ECO:0000259" key="11">
    <source>
        <dbReference type="Pfam" id="PF13953"/>
    </source>
</evidence>
<accession>A0A6S6ZD71</accession>
<keyword evidence="4" id="KW-1134">Transmembrane beta strand</keyword>
<feature type="domain" description="PapC N-terminal" evidence="12">
    <location>
        <begin position="26"/>
        <end position="171"/>
    </location>
</feature>
<proteinExistence type="inferred from homology"/>
<evidence type="ECO:0000313" key="13">
    <source>
        <dbReference type="EMBL" id="CAB3640016.1"/>
    </source>
</evidence>
<dbReference type="NCBIfam" id="NF011812">
    <property type="entry name" value="PRK15284.1"/>
    <property type="match status" value="1"/>
</dbReference>
<dbReference type="GO" id="GO:0009279">
    <property type="term" value="C:cell outer membrane"/>
    <property type="evidence" value="ECO:0007669"/>
    <property type="project" value="UniProtKB-SubCell"/>
</dbReference>
<dbReference type="FunFam" id="2.60.40.3110:FF:000001">
    <property type="entry name" value="Putative fimbrial outer membrane usher"/>
    <property type="match status" value="1"/>
</dbReference>
<evidence type="ECO:0000259" key="12">
    <source>
        <dbReference type="Pfam" id="PF13954"/>
    </source>
</evidence>
<dbReference type="PROSITE" id="PS01151">
    <property type="entry name" value="FIMBRIAL_USHER"/>
    <property type="match status" value="1"/>
</dbReference>
<dbReference type="Proteomes" id="UP000494108">
    <property type="component" value="Unassembled WGS sequence"/>
</dbReference>
<dbReference type="Pfam" id="PF13953">
    <property type="entry name" value="PapC_C"/>
    <property type="match status" value="1"/>
</dbReference>
<evidence type="ECO:0000256" key="5">
    <source>
        <dbReference type="ARBA" id="ARBA00022692"/>
    </source>
</evidence>
<dbReference type="InterPro" id="IPR025885">
    <property type="entry name" value="PapC_N"/>
</dbReference>
<protein>
    <submittedName>
        <fullName evidence="13">Outer membrane usher protein PapC</fullName>
    </submittedName>
</protein>
<dbReference type="InterPro" id="IPR042186">
    <property type="entry name" value="FimD_plug_dom"/>
</dbReference>
<gene>
    <name evidence="13" type="primary">papC</name>
    <name evidence="13" type="ORF">LMG3431_02009</name>
</gene>
<keyword evidence="7 9" id="KW-0472">Membrane</keyword>
<evidence type="ECO:0000256" key="3">
    <source>
        <dbReference type="ARBA" id="ARBA00022448"/>
    </source>
</evidence>
<dbReference type="Pfam" id="PF00577">
    <property type="entry name" value="Usher"/>
    <property type="match status" value="1"/>
</dbReference>
<keyword evidence="6 10" id="KW-0732">Signal</keyword>
<dbReference type="InterPro" id="IPR025949">
    <property type="entry name" value="PapC-like_C"/>
</dbReference>
<dbReference type="EMBL" id="CADIJX010000002">
    <property type="protein sequence ID" value="CAB3640016.1"/>
    <property type="molecule type" value="Genomic_DNA"/>
</dbReference>
<evidence type="ECO:0000313" key="14">
    <source>
        <dbReference type="Proteomes" id="UP000494108"/>
    </source>
</evidence>
<evidence type="ECO:0000256" key="7">
    <source>
        <dbReference type="ARBA" id="ARBA00023136"/>
    </source>
</evidence>
<dbReference type="GO" id="GO:0015473">
    <property type="term" value="F:fimbrial usher porin activity"/>
    <property type="evidence" value="ECO:0007669"/>
    <property type="project" value="InterPro"/>
</dbReference>
<evidence type="ECO:0000256" key="8">
    <source>
        <dbReference type="ARBA" id="ARBA00023237"/>
    </source>
</evidence>
<dbReference type="Gene3D" id="2.60.40.2610">
    <property type="entry name" value="Outer membrane usher protein FimD, plug domain"/>
    <property type="match status" value="1"/>
</dbReference>
<dbReference type="InterPro" id="IPR043142">
    <property type="entry name" value="PapC-like_C_sf"/>
</dbReference>
<feature type="domain" description="PapC-like C-terminal" evidence="11">
    <location>
        <begin position="744"/>
        <end position="801"/>
    </location>
</feature>
<dbReference type="InterPro" id="IPR037224">
    <property type="entry name" value="PapC_N_sf"/>
</dbReference>
<sequence length="822" mass="89295">MNRRSLLNIAVLLLVACTADAAEELEFNTDVLDIKDRENMDLSVFSRANYIMPGTYGLMLHVNQHQLTDNDIAFLPPEDDPKGSVPCLPADVVTKLGLKTSTARQVTWWNEGQCLNTDSIPGMTVRTDLGSSGLYVVIPQAELEYTASNWDPPSRWDEGIPGVLLDYNLNALSTRRAHGEGNSTNLSGNGTLGMNLGAWRLRADWQAQAQRTTGQQRQQRFDWSRFYAMRALPAWRSTLIVGEDYLDSNMFGSFRYTGASLASNDSMLPPNLRGYAPEISGVARTNARVVIRQQGRVLYDTQVPPGPFRIQDLNDAVSGKLDVRVEEQDGSIQQFQVDTANIPYLTRPGSVRFQFAAGKPSGWNHRMNGPAFGSGEFSWGVSNGWSLYGGALGAKDYAAMAVGVGRDLMAFGALSVDVTQSRAVLAGRQILSGKSYRASYSKRFEEYDSQVTFAGYRFSQRDFMNMNEFLDVRQSGRPANQSKAMYTATVSKQFRNANTSLYANYNHQTYWNSGSSDRYSLSASRYFDLGSLKNLSLSVTGYQTQANGSTDRGAYLSLSIPLGNSASISYSASLDRSNNTHNVSYYDRLDDRNNYMISAGAGNSGGSASGYLTHEGSMSRVVASVSHESGSYSSGSLSMQGGMTLTAQGAALHRTASNGGTRLMIDTDGVSGVPVRGNGGITKSNALGTAVITDINSYYRNQASIDLDSLADNIEATQSVVQATLTEGAIGYRTLDLISGDKAMVTIRLVDGSSPPFGVTVRNRRKQATGIVSDDGSVYLSGMKSGEVMTLKWGSHPPCTFVIPELAEGAEPRTEFLCRPTP</sequence>
<reference evidence="13 14" key="1">
    <citation type="submission" date="2020-04" db="EMBL/GenBank/DDBJ databases">
        <authorList>
            <person name="De Canck E."/>
        </authorList>
    </citation>
    <scope>NUCLEOTIDE SEQUENCE [LARGE SCALE GENOMIC DNA]</scope>
    <source>
        <strain evidence="13 14">LMG 3431</strain>
    </source>
</reference>
<evidence type="ECO:0000256" key="6">
    <source>
        <dbReference type="ARBA" id="ARBA00022729"/>
    </source>
</evidence>
<evidence type="ECO:0000256" key="10">
    <source>
        <dbReference type="SAM" id="SignalP"/>
    </source>
</evidence>
<dbReference type="Pfam" id="PF13954">
    <property type="entry name" value="PapC_N"/>
    <property type="match status" value="1"/>
</dbReference>
<evidence type="ECO:0000256" key="1">
    <source>
        <dbReference type="ARBA" id="ARBA00004571"/>
    </source>
</evidence>
<comment type="similarity">
    <text evidence="2 9">Belongs to the fimbrial export usher family.</text>
</comment>
<dbReference type="Gene3D" id="2.60.40.2070">
    <property type="match status" value="1"/>
</dbReference>
<comment type="subcellular location">
    <subcellularLocation>
        <location evidence="1 9">Cell outer membrane</location>
        <topology evidence="1 9">Multi-pass membrane protein</topology>
    </subcellularLocation>
</comment>
<keyword evidence="5 9" id="KW-0812">Transmembrane</keyword>
<dbReference type="PANTHER" id="PTHR30451">
    <property type="entry name" value="OUTER MEMBRANE USHER PROTEIN"/>
    <property type="match status" value="1"/>
</dbReference>
<keyword evidence="9" id="KW-1029">Fimbrium biogenesis</keyword>